<dbReference type="Proteomes" id="UP000033580">
    <property type="component" value="Unassembled WGS sequence"/>
</dbReference>
<accession>A0A0F3RRR1</accession>
<dbReference type="Pfam" id="PF10109">
    <property type="entry name" value="Phage_TAC_7"/>
    <property type="match status" value="1"/>
</dbReference>
<organism evidence="1 2">
    <name type="scientific">Orientia tsutsugamushi str. UT144</name>
    <dbReference type="NCBI Taxonomy" id="1441384"/>
    <lineage>
        <taxon>Bacteria</taxon>
        <taxon>Pseudomonadati</taxon>
        <taxon>Pseudomonadota</taxon>
        <taxon>Alphaproteobacteria</taxon>
        <taxon>Rickettsiales</taxon>
        <taxon>Rickettsiaceae</taxon>
        <taxon>Rickettsieae</taxon>
        <taxon>Orientia</taxon>
    </lineage>
</organism>
<sequence>MHKIKLIEPIKIDGASISKLTLRRPKVRDRLAVERSGNSDAEKEVALIANLADIPKDAAEELDLANYAKIQEALQGFLLPSDLKT</sequence>
<evidence type="ECO:0000313" key="2">
    <source>
        <dbReference type="Proteomes" id="UP000033580"/>
    </source>
</evidence>
<dbReference type="InterPro" id="IPR019289">
    <property type="entry name" value="Phage_tail_E/E"/>
</dbReference>
<dbReference type="PATRIC" id="fig|1441384.3.peg.1651"/>
<gene>
    <name evidence="1" type="ORF">OTUT144_0130</name>
</gene>
<dbReference type="AlphaFoldDB" id="A0A0F3RRR1"/>
<proteinExistence type="predicted"/>
<evidence type="ECO:0000313" key="1">
    <source>
        <dbReference type="EMBL" id="KJW07819.1"/>
    </source>
</evidence>
<protein>
    <submittedName>
        <fullName evidence="1">Mu-like prophage FluMu gp41 family protein</fullName>
    </submittedName>
</protein>
<name>A0A0F3RRR1_ORITS</name>
<comment type="caution">
    <text evidence="1">The sequence shown here is derived from an EMBL/GenBank/DDBJ whole genome shotgun (WGS) entry which is preliminary data.</text>
</comment>
<reference evidence="1 2" key="1">
    <citation type="submission" date="2015-01" db="EMBL/GenBank/DDBJ databases">
        <title>Genome Sequencing of Rickettsiales.</title>
        <authorList>
            <person name="Daugherty S.C."/>
            <person name="Su Q."/>
            <person name="Abolude K."/>
            <person name="Beier-Sexton M."/>
            <person name="Carlyon J.A."/>
            <person name="Carter R."/>
            <person name="Day N.P."/>
            <person name="Dumler S.J."/>
            <person name="Dyachenko V."/>
            <person name="Godinez A."/>
            <person name="Kurtti T.J."/>
            <person name="Lichay M."/>
            <person name="Mullins K.E."/>
            <person name="Ott S."/>
            <person name="Pappas-Brown V."/>
            <person name="Paris D.H."/>
            <person name="Patel P."/>
            <person name="Richards A.L."/>
            <person name="Sadzewicz L."/>
            <person name="Sears K."/>
            <person name="Seidman D."/>
            <person name="Sengamalay N."/>
            <person name="Stenos J."/>
            <person name="Tallon L.J."/>
            <person name="Vincent G."/>
            <person name="Fraser C.M."/>
            <person name="Munderloh U."/>
            <person name="Dunning-Hotopp J.C."/>
        </authorList>
    </citation>
    <scope>NUCLEOTIDE SEQUENCE [LARGE SCALE GENOMIC DNA]</scope>
    <source>
        <strain evidence="1 2">UT144</strain>
    </source>
</reference>
<dbReference type="EMBL" id="LAOR01000004">
    <property type="protein sequence ID" value="KJW07819.1"/>
    <property type="molecule type" value="Genomic_DNA"/>
</dbReference>